<feature type="transmembrane region" description="Helical" evidence="2">
    <location>
        <begin position="83"/>
        <end position="103"/>
    </location>
</feature>
<keyword evidence="2" id="KW-1133">Transmembrane helix</keyword>
<reference evidence="3" key="1">
    <citation type="submission" date="2009-08" db="EMBL/GenBank/DDBJ databases">
        <authorList>
            <person name="Cheung F."/>
            <person name="Xiao Y."/>
            <person name="Chan A."/>
            <person name="Moskal W."/>
            <person name="Town C.D."/>
        </authorList>
    </citation>
    <scope>NUCLEOTIDE SEQUENCE</scope>
</reference>
<proteinExistence type="evidence at transcript level"/>
<accession>C6T9N1</accession>
<keyword evidence="2" id="KW-0472">Membrane</keyword>
<dbReference type="AlphaFoldDB" id="C6T9N1"/>
<dbReference type="EMBL" id="BT094205">
    <property type="protein sequence ID" value="ACU18533.1"/>
    <property type="molecule type" value="mRNA"/>
</dbReference>
<evidence type="ECO:0000256" key="2">
    <source>
        <dbReference type="SAM" id="Phobius"/>
    </source>
</evidence>
<feature type="compositionally biased region" description="Basic and acidic residues" evidence="1">
    <location>
        <begin position="123"/>
        <end position="132"/>
    </location>
</feature>
<organism evidence="3">
    <name type="scientific">Glycine max</name>
    <name type="common">Soybean</name>
    <name type="synonym">Glycine hispida</name>
    <dbReference type="NCBI Taxonomy" id="3847"/>
    <lineage>
        <taxon>Eukaryota</taxon>
        <taxon>Viridiplantae</taxon>
        <taxon>Streptophyta</taxon>
        <taxon>Embryophyta</taxon>
        <taxon>Tracheophyta</taxon>
        <taxon>Spermatophyta</taxon>
        <taxon>Magnoliopsida</taxon>
        <taxon>eudicotyledons</taxon>
        <taxon>Gunneridae</taxon>
        <taxon>Pentapetalae</taxon>
        <taxon>rosids</taxon>
        <taxon>fabids</taxon>
        <taxon>Fabales</taxon>
        <taxon>Fabaceae</taxon>
        <taxon>Papilionoideae</taxon>
        <taxon>50 kb inversion clade</taxon>
        <taxon>NPAAA clade</taxon>
        <taxon>indigoferoid/millettioid clade</taxon>
        <taxon>Phaseoleae</taxon>
        <taxon>Glycine</taxon>
        <taxon>Glycine subgen. Soja</taxon>
    </lineage>
</organism>
<feature type="region of interest" description="Disordered" evidence="1">
    <location>
        <begin position="122"/>
        <end position="149"/>
    </location>
</feature>
<feature type="non-terminal residue" evidence="3">
    <location>
        <position position="174"/>
    </location>
</feature>
<keyword evidence="2" id="KW-0812">Transmembrane</keyword>
<sequence length="174" mass="19183">MEDINDEKEGRPDGGIGLPRPWPRPEPGGMGGSVVSDLDSLELGSTGALSLLLNSPEPGRDPPRPRPRPPPPKPEDVENGTRVFLVALEILGFGILIPMVPLIDRVKQMLYWKGQKGFSNTDLPERKAHDGASGENVHTRSKQTVHTSHTTSHLYITRVPNFHITDHSLWLQNP</sequence>
<feature type="region of interest" description="Disordered" evidence="1">
    <location>
        <begin position="1"/>
        <end position="78"/>
    </location>
</feature>
<name>C6T9N1_SOYBN</name>
<protein>
    <submittedName>
        <fullName evidence="3">Uncharacterized protein</fullName>
    </submittedName>
</protein>
<evidence type="ECO:0000256" key="1">
    <source>
        <dbReference type="SAM" id="MobiDB-lite"/>
    </source>
</evidence>
<evidence type="ECO:0000313" key="3">
    <source>
        <dbReference type="EMBL" id="ACU18533.1"/>
    </source>
</evidence>